<evidence type="ECO:0000313" key="9">
    <source>
        <dbReference type="EMBL" id="MDJ1157541.1"/>
    </source>
</evidence>
<keyword evidence="4 7" id="KW-0812">Transmembrane</keyword>
<keyword evidence="5 7" id="KW-1133">Transmembrane helix</keyword>
<keyword evidence="10" id="KW-1185">Reference proteome</keyword>
<accession>A0ABT7AFY5</accession>
<organism evidence="9 10">
    <name type="scientific">Chelatococcus albus</name>
    <dbReference type="NCBI Taxonomy" id="3047466"/>
    <lineage>
        <taxon>Bacteria</taxon>
        <taxon>Pseudomonadati</taxon>
        <taxon>Pseudomonadota</taxon>
        <taxon>Alphaproteobacteria</taxon>
        <taxon>Hyphomicrobiales</taxon>
        <taxon>Chelatococcaceae</taxon>
        <taxon>Chelatococcus</taxon>
    </lineage>
</organism>
<evidence type="ECO:0000259" key="8">
    <source>
        <dbReference type="PROSITE" id="PS50928"/>
    </source>
</evidence>
<evidence type="ECO:0000256" key="1">
    <source>
        <dbReference type="ARBA" id="ARBA00004651"/>
    </source>
</evidence>
<comment type="subcellular location">
    <subcellularLocation>
        <location evidence="1 7">Cell membrane</location>
        <topology evidence="1 7">Multi-pass membrane protein</topology>
    </subcellularLocation>
</comment>
<feature type="domain" description="ABC transmembrane type-1" evidence="8">
    <location>
        <begin position="86"/>
        <end position="302"/>
    </location>
</feature>
<dbReference type="PROSITE" id="PS50928">
    <property type="entry name" value="ABC_TM1"/>
    <property type="match status" value="1"/>
</dbReference>
<reference evidence="9 10" key="1">
    <citation type="submission" date="2023-05" db="EMBL/GenBank/DDBJ databases">
        <title>Chelatococcus sp. nov., a moderately thermophilic bacterium isolated from hot spring microbial mat.</title>
        <authorList>
            <person name="Hu C.-J."/>
            <person name="Li W.-J."/>
        </authorList>
    </citation>
    <scope>NUCLEOTIDE SEQUENCE [LARGE SCALE GENOMIC DNA]</scope>
    <source>
        <strain evidence="9 10">SYSU G07232</strain>
    </source>
</reference>
<dbReference type="InterPro" id="IPR000515">
    <property type="entry name" value="MetI-like"/>
</dbReference>
<dbReference type="CDD" id="cd06261">
    <property type="entry name" value="TM_PBP2"/>
    <property type="match status" value="1"/>
</dbReference>
<dbReference type="Gene3D" id="1.10.3720.10">
    <property type="entry name" value="MetI-like"/>
    <property type="match status" value="1"/>
</dbReference>
<dbReference type="Pfam" id="PF00528">
    <property type="entry name" value="BPD_transp_1"/>
    <property type="match status" value="1"/>
</dbReference>
<dbReference type="SUPFAM" id="SSF161098">
    <property type="entry name" value="MetI-like"/>
    <property type="match status" value="1"/>
</dbReference>
<evidence type="ECO:0000256" key="7">
    <source>
        <dbReference type="RuleBase" id="RU363032"/>
    </source>
</evidence>
<feature type="transmembrane region" description="Helical" evidence="7">
    <location>
        <begin position="26"/>
        <end position="53"/>
    </location>
</feature>
<comment type="caution">
    <text evidence="9">The sequence shown here is derived from an EMBL/GenBank/DDBJ whole genome shotgun (WGS) entry which is preliminary data.</text>
</comment>
<dbReference type="Proteomes" id="UP001321492">
    <property type="component" value="Unassembled WGS sequence"/>
</dbReference>
<feature type="transmembrane region" description="Helical" evidence="7">
    <location>
        <begin position="123"/>
        <end position="143"/>
    </location>
</feature>
<evidence type="ECO:0000256" key="6">
    <source>
        <dbReference type="ARBA" id="ARBA00023136"/>
    </source>
</evidence>
<feature type="transmembrane region" description="Helical" evidence="7">
    <location>
        <begin position="90"/>
        <end position="111"/>
    </location>
</feature>
<sequence length="313" mass="34440">MLRPAPKDKSAARGGFFARMADDERWLWRFMLAPAVLYIVALVGVPFILSLYYSLSNVTVASRETQFVGLENFSRILDSPTFWRALRNTLIFTVLSQAVVLVLANALAIALSADFRGKWFVRFLILLPWVAPISLGSIGWLWIYDSIYSVINWTARAAGLLGPAEWPIWLGQPNLAMTSIIIVQVWRMLPLATVIILAGLSSIPQDIHDAAAVDGAGFWRHLIQITFPLVMPIMLVALLFGVVFTFTDMIVVFVLTRGGPYDTTQVLATWAYFTGIQGGDLAGGAAISLFLFPVLVAGAVLILRLARRAEIAA</sequence>
<dbReference type="PANTHER" id="PTHR43005">
    <property type="entry name" value="BLR7065 PROTEIN"/>
    <property type="match status" value="1"/>
</dbReference>
<evidence type="ECO:0000256" key="3">
    <source>
        <dbReference type="ARBA" id="ARBA00022475"/>
    </source>
</evidence>
<gene>
    <name evidence="9" type="ORF">QNA08_04715</name>
</gene>
<dbReference type="PANTHER" id="PTHR43005:SF1">
    <property type="entry name" value="SPERMIDINE_PUTRESCINE TRANSPORT SYSTEM PERMEASE PROTEIN"/>
    <property type="match status" value="1"/>
</dbReference>
<name>A0ABT7AFY5_9HYPH</name>
<keyword evidence="6 7" id="KW-0472">Membrane</keyword>
<evidence type="ECO:0000256" key="4">
    <source>
        <dbReference type="ARBA" id="ARBA00022692"/>
    </source>
</evidence>
<evidence type="ECO:0000256" key="2">
    <source>
        <dbReference type="ARBA" id="ARBA00022448"/>
    </source>
</evidence>
<dbReference type="EMBL" id="JASJEV010000002">
    <property type="protein sequence ID" value="MDJ1157541.1"/>
    <property type="molecule type" value="Genomic_DNA"/>
</dbReference>
<feature type="transmembrane region" description="Helical" evidence="7">
    <location>
        <begin position="281"/>
        <end position="303"/>
    </location>
</feature>
<evidence type="ECO:0000313" key="10">
    <source>
        <dbReference type="Proteomes" id="UP001321492"/>
    </source>
</evidence>
<protein>
    <submittedName>
        <fullName evidence="9">Sugar ABC transporter permease</fullName>
    </submittedName>
</protein>
<keyword evidence="2 7" id="KW-0813">Transport</keyword>
<evidence type="ECO:0000256" key="5">
    <source>
        <dbReference type="ARBA" id="ARBA00022989"/>
    </source>
</evidence>
<feature type="transmembrane region" description="Helical" evidence="7">
    <location>
        <begin position="229"/>
        <end position="255"/>
    </location>
</feature>
<feature type="transmembrane region" description="Helical" evidence="7">
    <location>
        <begin position="175"/>
        <end position="200"/>
    </location>
</feature>
<dbReference type="InterPro" id="IPR035906">
    <property type="entry name" value="MetI-like_sf"/>
</dbReference>
<comment type="similarity">
    <text evidence="7">Belongs to the binding-protein-dependent transport system permease family.</text>
</comment>
<keyword evidence="3" id="KW-1003">Cell membrane</keyword>
<dbReference type="RefSeq" id="WP_283739706.1">
    <property type="nucleotide sequence ID" value="NZ_JASJEV010000002.1"/>
</dbReference>
<proteinExistence type="inferred from homology"/>